<keyword evidence="6 8" id="KW-1133">Transmembrane helix</keyword>
<evidence type="ECO:0000256" key="8">
    <source>
        <dbReference type="SAM" id="Phobius"/>
    </source>
</evidence>
<geneLocation type="plasmid" evidence="9 10">
    <name>pFA3</name>
</geneLocation>
<dbReference type="EMBL" id="AP025317">
    <property type="protein sequence ID" value="BDD12223.1"/>
    <property type="molecule type" value="Genomic_DNA"/>
</dbReference>
<feature type="transmembrane region" description="Helical" evidence="8">
    <location>
        <begin position="249"/>
        <end position="271"/>
    </location>
</feature>
<dbReference type="CDD" id="cd06550">
    <property type="entry name" value="TM_ABC_iron-siderophores_like"/>
    <property type="match status" value="1"/>
</dbReference>
<feature type="transmembrane region" description="Helical" evidence="8">
    <location>
        <begin position="54"/>
        <end position="74"/>
    </location>
</feature>
<dbReference type="GO" id="GO:0005886">
    <property type="term" value="C:plasma membrane"/>
    <property type="evidence" value="ECO:0007669"/>
    <property type="project" value="UniProtKB-SubCell"/>
</dbReference>
<evidence type="ECO:0000256" key="4">
    <source>
        <dbReference type="ARBA" id="ARBA00022475"/>
    </source>
</evidence>
<evidence type="ECO:0000313" key="9">
    <source>
        <dbReference type="EMBL" id="BDD12223.1"/>
    </source>
</evidence>
<reference evidence="9 10" key="1">
    <citation type="submission" date="2021-12" db="EMBL/GenBank/DDBJ databases">
        <title>Genome sequencing of bacteria with rrn-lacking chromosome and rrn-plasmid.</title>
        <authorList>
            <person name="Anda M."/>
            <person name="Iwasaki W."/>
        </authorList>
    </citation>
    <scope>NUCLEOTIDE SEQUENCE [LARGE SCALE GENOMIC DNA]</scope>
    <source>
        <strain evidence="9 10">DSM 100852</strain>
        <plasmid evidence="9 10">pFA3</plasmid>
    </source>
</reference>
<dbReference type="Proteomes" id="UP001348817">
    <property type="component" value="Plasmid pFA3"/>
</dbReference>
<dbReference type="RefSeq" id="WP_338395365.1">
    <property type="nucleotide sequence ID" value="NZ_AP025317.1"/>
</dbReference>
<dbReference type="InterPro" id="IPR000522">
    <property type="entry name" value="ABC_transptr_permease_BtuC"/>
</dbReference>
<dbReference type="Pfam" id="PF01032">
    <property type="entry name" value="FecCD"/>
    <property type="match status" value="1"/>
</dbReference>
<dbReference type="PANTHER" id="PTHR30472:SF41">
    <property type="entry name" value="TRANSPORT SYSTEM PERMEASE PROTEIN"/>
    <property type="match status" value="1"/>
</dbReference>
<keyword evidence="10" id="KW-1185">Reference proteome</keyword>
<evidence type="ECO:0000313" key="10">
    <source>
        <dbReference type="Proteomes" id="UP001348817"/>
    </source>
</evidence>
<feature type="transmembrane region" description="Helical" evidence="8">
    <location>
        <begin position="121"/>
        <end position="146"/>
    </location>
</feature>
<dbReference type="AlphaFoldDB" id="A0AAU9CPN9"/>
<dbReference type="Gene3D" id="1.10.3470.10">
    <property type="entry name" value="ABC transporter involved in vitamin B12 uptake, BtuC"/>
    <property type="match status" value="1"/>
</dbReference>
<gene>
    <name evidence="9" type="ORF">FUAX_46550</name>
</gene>
<keyword evidence="9" id="KW-0614">Plasmid</keyword>
<dbReference type="SUPFAM" id="SSF81345">
    <property type="entry name" value="ABC transporter involved in vitamin B12 uptake, BtuC"/>
    <property type="match status" value="1"/>
</dbReference>
<evidence type="ECO:0000256" key="2">
    <source>
        <dbReference type="ARBA" id="ARBA00007935"/>
    </source>
</evidence>
<feature type="transmembrane region" description="Helical" evidence="8">
    <location>
        <begin position="158"/>
        <end position="181"/>
    </location>
</feature>
<comment type="subcellular location">
    <subcellularLocation>
        <location evidence="1">Cell membrane</location>
        <topology evidence="1">Multi-pass membrane protein</topology>
    </subcellularLocation>
</comment>
<evidence type="ECO:0000256" key="7">
    <source>
        <dbReference type="ARBA" id="ARBA00023136"/>
    </source>
</evidence>
<evidence type="ECO:0000256" key="5">
    <source>
        <dbReference type="ARBA" id="ARBA00022692"/>
    </source>
</evidence>
<feature type="transmembrane region" description="Helical" evidence="8">
    <location>
        <begin position="319"/>
        <end position="339"/>
    </location>
</feature>
<feature type="transmembrane region" description="Helical" evidence="8">
    <location>
        <begin position="94"/>
        <end position="115"/>
    </location>
</feature>
<protein>
    <submittedName>
        <fullName evidence="9">Iron(III) ABC transporter permease</fullName>
    </submittedName>
</protein>
<name>A0AAU9CPN9_9BACT</name>
<evidence type="ECO:0000256" key="3">
    <source>
        <dbReference type="ARBA" id="ARBA00022448"/>
    </source>
</evidence>
<dbReference type="InterPro" id="IPR037294">
    <property type="entry name" value="ABC_BtuC-like"/>
</dbReference>
<feature type="transmembrane region" description="Helical" evidence="8">
    <location>
        <begin position="208"/>
        <end position="228"/>
    </location>
</feature>
<keyword evidence="4" id="KW-1003">Cell membrane</keyword>
<organism evidence="9 10">
    <name type="scientific">Fulvitalea axinellae</name>
    <dbReference type="NCBI Taxonomy" id="1182444"/>
    <lineage>
        <taxon>Bacteria</taxon>
        <taxon>Pseudomonadati</taxon>
        <taxon>Bacteroidota</taxon>
        <taxon>Cytophagia</taxon>
        <taxon>Cytophagales</taxon>
        <taxon>Persicobacteraceae</taxon>
        <taxon>Fulvitalea</taxon>
    </lineage>
</organism>
<keyword evidence="5 8" id="KW-0812">Transmembrane</keyword>
<dbReference type="PANTHER" id="PTHR30472">
    <property type="entry name" value="FERRIC ENTEROBACTIN TRANSPORT SYSTEM PERMEASE PROTEIN"/>
    <property type="match status" value="1"/>
</dbReference>
<sequence>MGQALKGKALKFTLLALAVVALFVAELAYGSVSIPIGKIISAPVNPDGDPVTWKILSLIRFPRAVTALLAGAALSMSGLQMQTLFRNPMAGPSVLGVTAGATLGVAFVMLASGYVPTALAVSHLGVSGASVLVLAASVGAGLLAFLVAGMAAKVRDQVVLLIIGMMIGQLAVALVSVWQYFSEADKVKEFILWTFGSLGGVTLEQLPIFAGFVLVAMVLSFGFAKNLNGLALGEDYARSMGFRVERNRTVIILVNGLLVGCVTAFCGPVGFVGVAVPHVARAVFGTENHRVLMPASALLGMAILLLCDRVAHWPGADGVLPINAVTSLIGAPVVIRVILKSRGRR</sequence>
<dbReference type="GO" id="GO:0022857">
    <property type="term" value="F:transmembrane transporter activity"/>
    <property type="evidence" value="ECO:0007669"/>
    <property type="project" value="InterPro"/>
</dbReference>
<accession>A0AAU9CPN9</accession>
<keyword evidence="3" id="KW-0813">Transport</keyword>
<evidence type="ECO:0000256" key="6">
    <source>
        <dbReference type="ARBA" id="ARBA00022989"/>
    </source>
</evidence>
<proteinExistence type="inferred from homology"/>
<dbReference type="KEGG" id="fax:FUAX_46550"/>
<dbReference type="GO" id="GO:0033214">
    <property type="term" value="P:siderophore-iron import into cell"/>
    <property type="evidence" value="ECO:0007669"/>
    <property type="project" value="TreeGrafter"/>
</dbReference>
<keyword evidence="7 8" id="KW-0472">Membrane</keyword>
<evidence type="ECO:0000256" key="1">
    <source>
        <dbReference type="ARBA" id="ARBA00004651"/>
    </source>
</evidence>
<comment type="similarity">
    <text evidence="2">Belongs to the binding-protein-dependent transport system permease family. FecCD subfamily.</text>
</comment>